<dbReference type="KEGG" id="rcf:Poly24_01170"/>
<dbReference type="InterPro" id="IPR010869">
    <property type="entry name" value="DUF1501"/>
</dbReference>
<reference evidence="1 2" key="1">
    <citation type="submission" date="2019-02" db="EMBL/GenBank/DDBJ databases">
        <title>Deep-cultivation of Planctomycetes and their phenomic and genomic characterization uncovers novel biology.</title>
        <authorList>
            <person name="Wiegand S."/>
            <person name="Jogler M."/>
            <person name="Boedeker C."/>
            <person name="Pinto D."/>
            <person name="Vollmers J."/>
            <person name="Rivas-Marin E."/>
            <person name="Kohn T."/>
            <person name="Peeters S.H."/>
            <person name="Heuer A."/>
            <person name="Rast P."/>
            <person name="Oberbeckmann S."/>
            <person name="Bunk B."/>
            <person name="Jeske O."/>
            <person name="Meyerdierks A."/>
            <person name="Storesund J.E."/>
            <person name="Kallscheuer N."/>
            <person name="Luecker S."/>
            <person name="Lage O.M."/>
            <person name="Pohl T."/>
            <person name="Merkel B.J."/>
            <person name="Hornburger P."/>
            <person name="Mueller R.-W."/>
            <person name="Bruemmer F."/>
            <person name="Labrenz M."/>
            <person name="Spormann A.M."/>
            <person name="Op den Camp H."/>
            <person name="Overmann J."/>
            <person name="Amann R."/>
            <person name="Jetten M.S.M."/>
            <person name="Mascher T."/>
            <person name="Medema M.H."/>
            <person name="Devos D.P."/>
            <person name="Kaster A.-K."/>
            <person name="Ovreas L."/>
            <person name="Rohde M."/>
            <person name="Galperin M.Y."/>
            <person name="Jogler C."/>
        </authorList>
    </citation>
    <scope>NUCLEOTIDE SEQUENCE [LARGE SCALE GENOMIC DNA]</scope>
    <source>
        <strain evidence="1 2">Poly24</strain>
    </source>
</reference>
<dbReference type="PANTHER" id="PTHR43737:SF1">
    <property type="entry name" value="DUF1501 DOMAIN-CONTAINING PROTEIN"/>
    <property type="match status" value="1"/>
</dbReference>
<dbReference type="Pfam" id="PF07394">
    <property type="entry name" value="DUF1501"/>
    <property type="match status" value="1"/>
</dbReference>
<dbReference type="PROSITE" id="PS51318">
    <property type="entry name" value="TAT"/>
    <property type="match status" value="1"/>
</dbReference>
<organism evidence="1 2">
    <name type="scientific">Rosistilla carotiformis</name>
    <dbReference type="NCBI Taxonomy" id="2528017"/>
    <lineage>
        <taxon>Bacteria</taxon>
        <taxon>Pseudomonadati</taxon>
        <taxon>Planctomycetota</taxon>
        <taxon>Planctomycetia</taxon>
        <taxon>Pirellulales</taxon>
        <taxon>Pirellulaceae</taxon>
        <taxon>Rosistilla</taxon>
    </lineage>
</organism>
<protein>
    <recommendedName>
        <fullName evidence="3">DUF1501 domain-containing protein</fullName>
    </recommendedName>
</protein>
<dbReference type="InterPro" id="IPR017850">
    <property type="entry name" value="Alkaline_phosphatase_core_sf"/>
</dbReference>
<dbReference type="PANTHER" id="PTHR43737">
    <property type="entry name" value="BLL7424 PROTEIN"/>
    <property type="match status" value="1"/>
</dbReference>
<proteinExistence type="predicted"/>
<dbReference type="RefSeq" id="WP_145088955.1">
    <property type="nucleotide sequence ID" value="NZ_CP036348.1"/>
</dbReference>
<dbReference type="Proteomes" id="UP000315082">
    <property type="component" value="Chromosome"/>
</dbReference>
<evidence type="ECO:0000313" key="1">
    <source>
        <dbReference type="EMBL" id="QDV66431.1"/>
    </source>
</evidence>
<gene>
    <name evidence="1" type="ORF">Poly24_01170</name>
</gene>
<dbReference type="SUPFAM" id="SSF53649">
    <property type="entry name" value="Alkaline phosphatase-like"/>
    <property type="match status" value="1"/>
</dbReference>
<accession>A0A518JLK6</accession>
<dbReference type="InterPro" id="IPR006311">
    <property type="entry name" value="TAT_signal"/>
</dbReference>
<evidence type="ECO:0008006" key="3">
    <source>
        <dbReference type="Google" id="ProtNLM"/>
    </source>
</evidence>
<keyword evidence="2" id="KW-1185">Reference proteome</keyword>
<sequence length="479" mass="53064">MSSAKSRLGATRCCGPVSRRSFLEFGGVAGVSGLGLGNLLQAREATAASVGRTPQDTSVIFVWLPGGPPHMETYDMKPDAPSDYRGLFSPIKTNVPGLDVSELLPMHAKIADKFSLIRSIHHDFADHGGGHKRFLTGRDPAKPTGFVNDSPCVGSMASLDLEHRRQTGGLPNYVVLGSGRVNNVDTFSFGSAYLGNHTHPFRISTDPNKDDFQVPNISIDQSMSDRLSDRVGLLQQIDNLRREIDYQSSMHSMDSFRQKAVQMLTSTRVREAFDMSQESDSVRDRFGRHGWGQRALLARRLVERGVPWVTVVMENPYQSGISMPQYGTYNWDSHAVNCHLFDDAKIRLPIYDNTITAMIEDLYARGLDRKVLLVVTGEFGRTPRISQQVGSKTKISQPGRDHWPRAMSMLVSGGGLRTGQVIGATNNKGEEPIHRAMSPNDLWATVYRHLGIDYTQSFLDHSGRPMPMLPFGEPIPELI</sequence>
<dbReference type="OrthoDB" id="127333at2"/>
<evidence type="ECO:0000313" key="2">
    <source>
        <dbReference type="Proteomes" id="UP000315082"/>
    </source>
</evidence>
<dbReference type="EMBL" id="CP036348">
    <property type="protein sequence ID" value="QDV66431.1"/>
    <property type="molecule type" value="Genomic_DNA"/>
</dbReference>
<dbReference type="AlphaFoldDB" id="A0A518JLK6"/>
<name>A0A518JLK6_9BACT</name>